<feature type="transmembrane region" description="Helical" evidence="2">
    <location>
        <begin position="590"/>
        <end position="613"/>
    </location>
</feature>
<reference evidence="4 5" key="1">
    <citation type="submission" date="2017-05" db="EMBL/GenBank/DDBJ databases">
        <title>Draft genome sequence of Elsinoe australis.</title>
        <authorList>
            <person name="Cheng Q."/>
        </authorList>
    </citation>
    <scope>NUCLEOTIDE SEQUENCE [LARGE SCALE GENOMIC DNA]</scope>
    <source>
        <strain evidence="4 5">NL1</strain>
    </source>
</reference>
<dbReference type="InterPro" id="IPR039535">
    <property type="entry name" value="ASST-like"/>
</dbReference>
<dbReference type="STRING" id="40998.A0A2P7ZJL0"/>
<dbReference type="Pfam" id="PF14269">
    <property type="entry name" value="Arylsulfotran_2"/>
    <property type="match status" value="1"/>
</dbReference>
<feature type="region of interest" description="Disordered" evidence="1">
    <location>
        <begin position="627"/>
        <end position="648"/>
    </location>
</feature>
<organism evidence="4 5">
    <name type="scientific">Elsinoe australis</name>
    <dbReference type="NCBI Taxonomy" id="40998"/>
    <lineage>
        <taxon>Eukaryota</taxon>
        <taxon>Fungi</taxon>
        <taxon>Dikarya</taxon>
        <taxon>Ascomycota</taxon>
        <taxon>Pezizomycotina</taxon>
        <taxon>Dothideomycetes</taxon>
        <taxon>Dothideomycetidae</taxon>
        <taxon>Myriangiales</taxon>
        <taxon>Elsinoaceae</taxon>
        <taxon>Elsinoe</taxon>
    </lineage>
</organism>
<evidence type="ECO:0000313" key="4">
    <source>
        <dbReference type="EMBL" id="PSK48397.1"/>
    </source>
</evidence>
<dbReference type="Proteomes" id="UP000243723">
    <property type="component" value="Unassembled WGS sequence"/>
</dbReference>
<keyword evidence="2" id="KW-0812">Transmembrane</keyword>
<dbReference type="EMBL" id="NHZQ01000177">
    <property type="protein sequence ID" value="PSK48397.1"/>
    <property type="molecule type" value="Genomic_DNA"/>
</dbReference>
<evidence type="ECO:0000313" key="5">
    <source>
        <dbReference type="Proteomes" id="UP000243723"/>
    </source>
</evidence>
<comment type="caution">
    <text evidence="4">The sequence shown here is derived from an EMBL/GenBank/DDBJ whole genome shotgun (WGS) entry which is preliminary data.</text>
</comment>
<keyword evidence="5" id="KW-1185">Reference proteome</keyword>
<accession>A0A2P7ZJL0</accession>
<dbReference type="InterPro" id="IPR053143">
    <property type="entry name" value="Arylsulfate_ST"/>
</dbReference>
<dbReference type="PANTHER" id="PTHR35340">
    <property type="entry name" value="PQQ ENZYME REPEAT PROTEIN-RELATED"/>
    <property type="match status" value="1"/>
</dbReference>
<gene>
    <name evidence="4" type="ORF">B9Z65_5573</name>
</gene>
<keyword evidence="2" id="KW-0472">Membrane</keyword>
<dbReference type="OrthoDB" id="5427350at2759"/>
<proteinExistence type="predicted"/>
<sequence>MTRLLSLACMVFTIASCVKADVVPFTSSTEYGQGKWGNYTRQRFLSDEEVIAPVANLLTPAQPGTSPSKHLFWVPMGPGLPQPHPVLLDTKTLSPVWYGSLNAKLGAATQSCNGSKYITFFSRTNKDIRKEGNFHFLDSNYKSVYNVTAKGDLPYADPHELFLTPHCTAVFSAYNPASYDLAAYNISNGWLLDSYFQEVDLASQELLISWQASKHIDPHDSYWSPKLRDEGRNKDSGWDWFHINSIEKDRYGNYLVSSRHMNALYYISGTSGEVIWTLGGKRNDFKDMSNGRATDFAWQHHARWADEDLTKIHLFDNRNTDFHSNDRPHSRGILLRLDFAKSQVWLEREYLSQPLAAVREGSMQTLSDSPKPGNALIGYGSQPVWTEFDQNGTVLWDVALGPMHLNRESADNFRTFKFNWTGIPTWRPKIALGPAPVYTFDADDSTFHIQLRDPSGSQLVNNTAYFSWNGATEIVQWVVLASNTTSELNLSHFWARVQKTGFEDTCFVGESTRFVTALAIDEHDNVLGQTHIVTTIEDGTMQEIRLPDEATNLQALTEEWQRFLRSQSGMPFFKDLKDHWQSMARPHQQMAVGAGAVFSCGLLFGISFGLWWIRRRRRQSKSHTFIEMQRQHRRDKSEPRFTDLAGSRYTDVDSDGTLYDSSEAKDMVFRESMDSIRRSIEQPRLHHD</sequence>
<evidence type="ECO:0000256" key="1">
    <source>
        <dbReference type="SAM" id="MobiDB-lite"/>
    </source>
</evidence>
<name>A0A2P7ZJL0_9PEZI</name>
<feature type="chain" id="PRO_5015204002" description="ASST-domain-containing protein" evidence="3">
    <location>
        <begin position="21"/>
        <end position="688"/>
    </location>
</feature>
<evidence type="ECO:0000256" key="3">
    <source>
        <dbReference type="SAM" id="SignalP"/>
    </source>
</evidence>
<evidence type="ECO:0008006" key="6">
    <source>
        <dbReference type="Google" id="ProtNLM"/>
    </source>
</evidence>
<evidence type="ECO:0000256" key="2">
    <source>
        <dbReference type="SAM" id="Phobius"/>
    </source>
</evidence>
<feature type="signal peptide" evidence="3">
    <location>
        <begin position="1"/>
        <end position="20"/>
    </location>
</feature>
<dbReference type="PROSITE" id="PS51257">
    <property type="entry name" value="PROKAR_LIPOPROTEIN"/>
    <property type="match status" value="1"/>
</dbReference>
<keyword evidence="3" id="KW-0732">Signal</keyword>
<keyword evidence="2" id="KW-1133">Transmembrane helix</keyword>
<dbReference type="PANTHER" id="PTHR35340:SF5">
    <property type="entry name" value="ASST-DOMAIN-CONTAINING PROTEIN"/>
    <property type="match status" value="1"/>
</dbReference>
<dbReference type="AlphaFoldDB" id="A0A2P7ZJL0"/>
<protein>
    <recommendedName>
        <fullName evidence="6">ASST-domain-containing protein</fullName>
    </recommendedName>
</protein>